<feature type="domain" description="BHLH" evidence="10">
    <location>
        <begin position="18"/>
        <end position="71"/>
    </location>
</feature>
<dbReference type="PROSITE" id="PS50112">
    <property type="entry name" value="PAS"/>
    <property type="match status" value="2"/>
</dbReference>
<dbReference type="AlphaFoldDB" id="A0A813NDV9"/>
<sequence>MYATKRRRRNVKNYKHPPKESQKSNPSKRHRERLNAELENLASLLPFEQNILTKLDKLSILRLAVSYLRIKSYFQANLKNSLSFPSTENSKSSPIFYMEPTFSEGNSILESLNGFILIVNTNSEVFYASRTVETYIGFHQSDIIHQSVFELIHSEDREEFKKHLQWDSKLPADKSNLTLNEVLSNKEYSKYLERNFTVRFRCLLDNTSGFLTLDIVGRLNVLHGQRTGFQSSSTSDVINPNQQAKSYNNKAKNAKANQDLNAQNENSNSQEPILALFAIACPFGPPSLFELPQRDSLFKSKHKITLEPTSIDSKGKQILGYSESEFVQTRGYDLIHSDDLKYYASAHKELLKTGSCGLICYRMQTSNGNWQWLQSSMRIIYKSNKPECIVANHRPLTNEEGEELFYKRGSEFKLPYPCLYDFESNFTGVINSYNDTSLNNGKNFSQDNSNSKQNSNLQNSKTKTNSSPSNNTQINTLKTKSSKANKAQLIQQRAQQHAQQQLLQNSYPNYTDSYKFNTNYMTNSIQQHNLDYYPIKSEAEEPGYESKLLVNNQITSDYSSASSTSSVSSSSDSISINISNPNYHYSYFNSQYYHDANKFYPSTYSNSLLYPNCSNSTYYNYNITPENQVLLNTNLHSNNSSCSSNSSISNEGYNNGVTSGSVWTEGVGQNHESEFSNNQITYPNDGQFQMNYEILNCANNAAALAAAKYSCAASYGVYPFASEDYHQSPAVSQIQL</sequence>
<keyword evidence="3" id="KW-0805">Transcription regulation</keyword>
<dbReference type="SMART" id="SM00086">
    <property type="entry name" value="PAC"/>
    <property type="match status" value="1"/>
</dbReference>
<dbReference type="GO" id="GO:0004879">
    <property type="term" value="F:nuclear receptor activity"/>
    <property type="evidence" value="ECO:0007669"/>
    <property type="project" value="TreeGrafter"/>
</dbReference>
<dbReference type="GO" id="GO:0005634">
    <property type="term" value="C:nucleus"/>
    <property type="evidence" value="ECO:0007669"/>
    <property type="project" value="UniProtKB-SubCell"/>
</dbReference>
<feature type="region of interest" description="Disordered" evidence="8">
    <location>
        <begin position="440"/>
        <end position="473"/>
    </location>
</feature>
<dbReference type="InterPro" id="IPR039091">
    <property type="entry name" value="AHR/AHRR"/>
</dbReference>
<feature type="region of interest" description="Disordered" evidence="8">
    <location>
        <begin position="481"/>
        <end position="500"/>
    </location>
</feature>
<feature type="domain" description="PAS" evidence="9">
    <location>
        <begin position="311"/>
        <end position="354"/>
    </location>
</feature>
<dbReference type="InterPro" id="IPR035965">
    <property type="entry name" value="PAS-like_dom_sf"/>
</dbReference>
<dbReference type="PROSITE" id="PS50888">
    <property type="entry name" value="BHLH"/>
    <property type="match status" value="1"/>
</dbReference>
<keyword evidence="12" id="KW-1185">Reference proteome</keyword>
<evidence type="ECO:0008006" key="13">
    <source>
        <dbReference type="Google" id="ProtNLM"/>
    </source>
</evidence>
<keyword evidence="4" id="KW-0238">DNA-binding</keyword>
<dbReference type="InterPro" id="IPR013767">
    <property type="entry name" value="PAS_fold"/>
</dbReference>
<keyword evidence="6" id="KW-0804">Transcription</keyword>
<feature type="domain" description="PAS" evidence="9">
    <location>
        <begin position="101"/>
        <end position="165"/>
    </location>
</feature>
<dbReference type="InterPro" id="IPR001610">
    <property type="entry name" value="PAC"/>
</dbReference>
<keyword evidence="7" id="KW-0539">Nucleus</keyword>
<dbReference type="NCBIfam" id="TIGR00229">
    <property type="entry name" value="sensory_box"/>
    <property type="match status" value="1"/>
</dbReference>
<dbReference type="Gene3D" id="4.10.280.10">
    <property type="entry name" value="Helix-loop-helix DNA-binding domain"/>
    <property type="match status" value="1"/>
</dbReference>
<dbReference type="InterPro" id="IPR000014">
    <property type="entry name" value="PAS"/>
</dbReference>
<dbReference type="OrthoDB" id="7788762at2759"/>
<keyword evidence="5" id="KW-0010">Activator</keyword>
<evidence type="ECO:0000313" key="12">
    <source>
        <dbReference type="Proteomes" id="UP000663879"/>
    </source>
</evidence>
<keyword evidence="2" id="KW-0677">Repeat</keyword>
<dbReference type="Proteomes" id="UP000663879">
    <property type="component" value="Unassembled WGS sequence"/>
</dbReference>
<dbReference type="Pfam" id="PF08447">
    <property type="entry name" value="PAS_3"/>
    <property type="match status" value="1"/>
</dbReference>
<evidence type="ECO:0000256" key="2">
    <source>
        <dbReference type="ARBA" id="ARBA00022737"/>
    </source>
</evidence>
<dbReference type="Pfam" id="PF00010">
    <property type="entry name" value="HLH"/>
    <property type="match status" value="1"/>
</dbReference>
<feature type="region of interest" description="Disordered" evidence="8">
    <location>
        <begin position="1"/>
        <end position="30"/>
    </location>
</feature>
<accession>A0A813NDV9</accession>
<evidence type="ECO:0000256" key="5">
    <source>
        <dbReference type="ARBA" id="ARBA00023159"/>
    </source>
</evidence>
<dbReference type="CDD" id="cd19730">
    <property type="entry name" value="bHLH-PAS_spineless_like"/>
    <property type="match status" value="1"/>
</dbReference>
<dbReference type="FunFam" id="4.10.280.10:FF:000041">
    <property type="entry name" value="aryl hydrocarbon receptor repressor"/>
    <property type="match status" value="1"/>
</dbReference>
<evidence type="ECO:0000259" key="9">
    <source>
        <dbReference type="PROSITE" id="PS50112"/>
    </source>
</evidence>
<feature type="compositionally biased region" description="Low complexity" evidence="8">
    <location>
        <begin position="487"/>
        <end position="500"/>
    </location>
</feature>
<organism evidence="11 12">
    <name type="scientific">Brachionus calyciflorus</name>
    <dbReference type="NCBI Taxonomy" id="104777"/>
    <lineage>
        <taxon>Eukaryota</taxon>
        <taxon>Metazoa</taxon>
        <taxon>Spiralia</taxon>
        <taxon>Gnathifera</taxon>
        <taxon>Rotifera</taxon>
        <taxon>Eurotatoria</taxon>
        <taxon>Monogononta</taxon>
        <taxon>Pseudotrocha</taxon>
        <taxon>Ploima</taxon>
        <taxon>Brachionidae</taxon>
        <taxon>Brachionus</taxon>
    </lineage>
</organism>
<evidence type="ECO:0000256" key="6">
    <source>
        <dbReference type="ARBA" id="ARBA00023163"/>
    </source>
</evidence>
<dbReference type="GO" id="GO:0046983">
    <property type="term" value="F:protein dimerization activity"/>
    <property type="evidence" value="ECO:0007669"/>
    <property type="project" value="InterPro"/>
</dbReference>
<dbReference type="PANTHER" id="PTHR10649:SF12">
    <property type="entry name" value="SPINELESS, ISOFORM C"/>
    <property type="match status" value="1"/>
</dbReference>
<evidence type="ECO:0000256" key="3">
    <source>
        <dbReference type="ARBA" id="ARBA00023015"/>
    </source>
</evidence>
<dbReference type="SUPFAM" id="SSF47459">
    <property type="entry name" value="HLH, helix-loop-helix DNA-binding domain"/>
    <property type="match status" value="1"/>
</dbReference>
<comment type="subcellular location">
    <subcellularLocation>
        <location evidence="1">Nucleus</location>
    </subcellularLocation>
</comment>
<name>A0A813NDV9_9BILA</name>
<dbReference type="CDD" id="cd00130">
    <property type="entry name" value="PAS"/>
    <property type="match status" value="2"/>
</dbReference>
<protein>
    <recommendedName>
        <fullName evidence="13">Aryl hydrocarbon receptor</fullName>
    </recommendedName>
</protein>
<reference evidence="11" key="1">
    <citation type="submission" date="2021-02" db="EMBL/GenBank/DDBJ databases">
        <authorList>
            <person name="Nowell W R."/>
        </authorList>
    </citation>
    <scope>NUCLEOTIDE SEQUENCE</scope>
    <source>
        <strain evidence="11">Ploen Becks lab</strain>
    </source>
</reference>
<dbReference type="EMBL" id="CAJNOC010000251">
    <property type="protein sequence ID" value="CAF0733490.1"/>
    <property type="molecule type" value="Genomic_DNA"/>
</dbReference>
<dbReference type="GO" id="GO:0034751">
    <property type="term" value="C:aryl hydrocarbon receptor complex"/>
    <property type="evidence" value="ECO:0007669"/>
    <property type="project" value="TreeGrafter"/>
</dbReference>
<dbReference type="Pfam" id="PF00989">
    <property type="entry name" value="PAS"/>
    <property type="match status" value="1"/>
</dbReference>
<gene>
    <name evidence="11" type="ORF">OXX778_LOCUS2988</name>
</gene>
<dbReference type="GO" id="GO:0000976">
    <property type="term" value="F:transcription cis-regulatory region binding"/>
    <property type="evidence" value="ECO:0007669"/>
    <property type="project" value="TreeGrafter"/>
</dbReference>
<dbReference type="InterPro" id="IPR036638">
    <property type="entry name" value="HLH_DNA-bd_sf"/>
</dbReference>
<dbReference type="Gene3D" id="3.30.450.20">
    <property type="entry name" value="PAS domain"/>
    <property type="match status" value="2"/>
</dbReference>
<dbReference type="GO" id="GO:0006805">
    <property type="term" value="P:xenobiotic metabolic process"/>
    <property type="evidence" value="ECO:0007669"/>
    <property type="project" value="InterPro"/>
</dbReference>
<dbReference type="InterPro" id="IPR013655">
    <property type="entry name" value="PAS_fold_3"/>
</dbReference>
<evidence type="ECO:0000313" key="11">
    <source>
        <dbReference type="EMBL" id="CAF0733490.1"/>
    </source>
</evidence>
<evidence type="ECO:0000256" key="7">
    <source>
        <dbReference type="ARBA" id="ARBA00023242"/>
    </source>
</evidence>
<feature type="compositionally biased region" description="Low complexity" evidence="8">
    <location>
        <begin position="442"/>
        <end position="472"/>
    </location>
</feature>
<evidence type="ECO:0000256" key="4">
    <source>
        <dbReference type="ARBA" id="ARBA00023125"/>
    </source>
</evidence>
<comment type="caution">
    <text evidence="11">The sequence shown here is derived from an EMBL/GenBank/DDBJ whole genome shotgun (WGS) entry which is preliminary data.</text>
</comment>
<evidence type="ECO:0000256" key="8">
    <source>
        <dbReference type="SAM" id="MobiDB-lite"/>
    </source>
</evidence>
<dbReference type="SUPFAM" id="SSF55785">
    <property type="entry name" value="PYP-like sensor domain (PAS domain)"/>
    <property type="match status" value="2"/>
</dbReference>
<evidence type="ECO:0000256" key="1">
    <source>
        <dbReference type="ARBA" id="ARBA00004123"/>
    </source>
</evidence>
<evidence type="ECO:0000259" key="10">
    <source>
        <dbReference type="PROSITE" id="PS50888"/>
    </source>
</evidence>
<proteinExistence type="predicted"/>
<dbReference type="InterPro" id="IPR011598">
    <property type="entry name" value="bHLH_dom"/>
</dbReference>
<dbReference type="SMART" id="SM00353">
    <property type="entry name" value="HLH"/>
    <property type="match status" value="1"/>
</dbReference>
<dbReference type="PANTHER" id="PTHR10649">
    <property type="entry name" value="ARYL HYDROCARBON RECEPTOR"/>
    <property type="match status" value="1"/>
</dbReference>
<dbReference type="SMART" id="SM00091">
    <property type="entry name" value="PAS"/>
    <property type="match status" value="2"/>
</dbReference>
<feature type="compositionally biased region" description="Basic residues" evidence="8">
    <location>
        <begin position="1"/>
        <end position="16"/>
    </location>
</feature>